<gene>
    <name evidence="7" type="ORF">RM530_15015</name>
</gene>
<proteinExistence type="predicted"/>
<dbReference type="Pfam" id="PF07992">
    <property type="entry name" value="Pyr_redox_2"/>
    <property type="match status" value="1"/>
</dbReference>
<keyword evidence="2" id="KW-0285">Flavoprotein</keyword>
<dbReference type="RefSeq" id="WP_311366070.1">
    <property type="nucleotide sequence ID" value="NZ_JAVRIC010000024.1"/>
</dbReference>
<comment type="caution">
    <text evidence="7">The sequence shown here is derived from an EMBL/GenBank/DDBJ whole genome shotgun (WGS) entry which is preliminary data.</text>
</comment>
<keyword evidence="8" id="KW-1185">Reference proteome</keyword>
<evidence type="ECO:0000256" key="2">
    <source>
        <dbReference type="ARBA" id="ARBA00022630"/>
    </source>
</evidence>
<dbReference type="Gene3D" id="3.50.50.60">
    <property type="entry name" value="FAD/NAD(P)-binding domain"/>
    <property type="match status" value="2"/>
</dbReference>
<dbReference type="SUPFAM" id="SSF55424">
    <property type="entry name" value="FAD/NAD-linked reductases, dimerisation (C-terminal) domain"/>
    <property type="match status" value="1"/>
</dbReference>
<dbReference type="InterPro" id="IPR023753">
    <property type="entry name" value="FAD/NAD-binding_dom"/>
</dbReference>
<reference evidence="7 8" key="1">
    <citation type="submission" date="2023-09" db="EMBL/GenBank/DDBJ databases">
        <authorList>
            <person name="Rey-Velasco X."/>
        </authorList>
    </citation>
    <scope>NUCLEOTIDE SEQUENCE [LARGE SCALE GENOMIC DNA]</scope>
    <source>
        <strain evidence="7 8">W345</strain>
    </source>
</reference>
<evidence type="ECO:0000256" key="3">
    <source>
        <dbReference type="ARBA" id="ARBA00022827"/>
    </source>
</evidence>
<dbReference type="Proteomes" id="UP001254608">
    <property type="component" value="Unassembled WGS sequence"/>
</dbReference>
<dbReference type="SUPFAM" id="SSF51905">
    <property type="entry name" value="FAD/NAD(P)-binding domain"/>
    <property type="match status" value="1"/>
</dbReference>
<dbReference type="EMBL" id="JAVRIC010000024">
    <property type="protein sequence ID" value="MDT0498658.1"/>
    <property type="molecule type" value="Genomic_DNA"/>
</dbReference>
<protein>
    <submittedName>
        <fullName evidence="7">FAD-dependent oxidoreductase</fullName>
    </submittedName>
</protein>
<dbReference type="InterPro" id="IPR016156">
    <property type="entry name" value="FAD/NAD-linked_Rdtase_dimer_sf"/>
</dbReference>
<dbReference type="InterPro" id="IPR050446">
    <property type="entry name" value="FAD-oxidoreductase/Apoptosis"/>
</dbReference>
<dbReference type="PANTHER" id="PTHR43557:SF2">
    <property type="entry name" value="RIESKE DOMAIN-CONTAINING PROTEIN-RELATED"/>
    <property type="match status" value="1"/>
</dbReference>
<dbReference type="InterPro" id="IPR028202">
    <property type="entry name" value="Reductase_C"/>
</dbReference>
<name>A0ABU2WM83_9GAMM</name>
<accession>A0ABU2WM83</accession>
<evidence type="ECO:0000259" key="5">
    <source>
        <dbReference type="Pfam" id="PF07992"/>
    </source>
</evidence>
<organism evidence="7 8">
    <name type="scientific">Banduia mediterranea</name>
    <dbReference type="NCBI Taxonomy" id="3075609"/>
    <lineage>
        <taxon>Bacteria</taxon>
        <taxon>Pseudomonadati</taxon>
        <taxon>Pseudomonadota</taxon>
        <taxon>Gammaproteobacteria</taxon>
        <taxon>Nevskiales</taxon>
        <taxon>Algiphilaceae</taxon>
        <taxon>Banduia</taxon>
    </lineage>
</organism>
<feature type="domain" description="FAD/NAD(P)-binding" evidence="5">
    <location>
        <begin position="13"/>
        <end position="310"/>
    </location>
</feature>
<evidence type="ECO:0000313" key="7">
    <source>
        <dbReference type="EMBL" id="MDT0498658.1"/>
    </source>
</evidence>
<feature type="domain" description="Reductase C-terminal" evidence="6">
    <location>
        <begin position="329"/>
        <end position="413"/>
    </location>
</feature>
<keyword evidence="4" id="KW-0560">Oxidoreductase</keyword>
<dbReference type="Pfam" id="PF14759">
    <property type="entry name" value="Reductase_C"/>
    <property type="match status" value="1"/>
</dbReference>
<dbReference type="Gene3D" id="3.30.390.30">
    <property type="match status" value="1"/>
</dbReference>
<dbReference type="InterPro" id="IPR036188">
    <property type="entry name" value="FAD/NAD-bd_sf"/>
</dbReference>
<evidence type="ECO:0000256" key="4">
    <source>
        <dbReference type="ARBA" id="ARBA00023002"/>
    </source>
</evidence>
<evidence type="ECO:0000259" key="6">
    <source>
        <dbReference type="Pfam" id="PF14759"/>
    </source>
</evidence>
<evidence type="ECO:0000313" key="8">
    <source>
        <dbReference type="Proteomes" id="UP001254608"/>
    </source>
</evidence>
<comment type="cofactor">
    <cofactor evidence="1">
        <name>FAD</name>
        <dbReference type="ChEBI" id="CHEBI:57692"/>
    </cofactor>
</comment>
<sequence length="417" mass="44290">MSDSSPATNKPTTVIVGGGQAGSEAASALRQAGFEGRVILIGEEPYPPYRRPPLSKAFLSGDAAAETLLIKPLSAYEKAGIEYIGGMRVVNVERELKRVELQDGRELDYDFLILATGGSARKLSFPGADKSNVHSLRTADDSIAIRGEFVEGRKLVVIGGGYIGLEVAAHAIKNKVAVTVLEAAPRVLARVTAPDMSSFYEKVHREAGADVRTGVVVQAFDTEGDKVTAVVLDDGSRVEADLVVVGVGISPAVSLALDAGLEVSNGIVTDGNCRTDDPSIFAIGDCANSLNGFLETRVRIESVPNAMEQGRIAAAAIVGKTPAPQLPPWFWSDQYDLKLQMVGLSQGYDHVVLRGNPDTRSFMAFYLREGQLIAIDSVNRAPEFMAGKKLVAERCKPDPAVLADESVPLKSLLEAAG</sequence>
<keyword evidence="3" id="KW-0274">FAD</keyword>
<dbReference type="PRINTS" id="PR00411">
    <property type="entry name" value="PNDRDTASEI"/>
</dbReference>
<dbReference type="PRINTS" id="PR00368">
    <property type="entry name" value="FADPNR"/>
</dbReference>
<evidence type="ECO:0000256" key="1">
    <source>
        <dbReference type="ARBA" id="ARBA00001974"/>
    </source>
</evidence>
<dbReference type="PANTHER" id="PTHR43557">
    <property type="entry name" value="APOPTOSIS-INDUCING FACTOR 1"/>
    <property type="match status" value="1"/>
</dbReference>